<proteinExistence type="predicted"/>
<gene>
    <name evidence="2" type="ORF">VVR66_07005</name>
</gene>
<evidence type="ECO:0000313" key="3">
    <source>
        <dbReference type="Proteomes" id="UP001558481"/>
    </source>
</evidence>
<feature type="domain" description="Glycosyltransferase 2-like" evidence="1">
    <location>
        <begin position="11"/>
        <end position="162"/>
    </location>
</feature>
<keyword evidence="2" id="KW-0328">Glycosyltransferase</keyword>
<keyword evidence="2" id="KW-0808">Transferase</keyword>
<name>A0ABV3V197_9MICC</name>
<evidence type="ECO:0000259" key="1">
    <source>
        <dbReference type="Pfam" id="PF00535"/>
    </source>
</evidence>
<dbReference type="InterPro" id="IPR001173">
    <property type="entry name" value="Glyco_trans_2-like"/>
</dbReference>
<accession>A0ABV3V197</accession>
<dbReference type="InterPro" id="IPR029044">
    <property type="entry name" value="Nucleotide-diphossugar_trans"/>
</dbReference>
<dbReference type="SUPFAM" id="SSF53448">
    <property type="entry name" value="Nucleotide-diphospho-sugar transferases"/>
    <property type="match status" value="1"/>
</dbReference>
<evidence type="ECO:0000313" key="2">
    <source>
        <dbReference type="EMBL" id="MEX3594456.1"/>
    </source>
</evidence>
<dbReference type="PANTHER" id="PTHR43685">
    <property type="entry name" value="GLYCOSYLTRANSFERASE"/>
    <property type="match status" value="1"/>
</dbReference>
<comment type="caution">
    <text evidence="2">The sequence shown here is derived from an EMBL/GenBank/DDBJ whole genome shotgun (WGS) entry which is preliminary data.</text>
</comment>
<dbReference type="RefSeq" id="WP_368629235.1">
    <property type="nucleotide sequence ID" value="NZ_JAYWLT010000010.1"/>
</dbReference>
<dbReference type="Pfam" id="PF00535">
    <property type="entry name" value="Glycos_transf_2"/>
    <property type="match status" value="1"/>
</dbReference>
<sequence>MSTLPTVTGIICTIGGRPEMLRDAVRAMAAQDITADLEILVLFDHVAIDELTDVDLPENVSLRTIVNDGPRGLAGGRNSGVRHARGQFVAFCDDDDAWEPAKLRLQLAALERRPDAVAVAGGIAIVTDSGTVHRDPPAEASFDDFLRSRITEIHPSAVLYRTEDLRPGGAIGPVDEDLPHGYGEDYDLLLRATRNGPVISVPETVLTVRWDRPSYFAGKWDSLAEGLTYILRKFPEFESCPPGLARITGQVAFAHAARGRRRTAVEWSHATLRRNPLQLRGWAALVVAMTPVPADALLNVVQSTGRGL</sequence>
<dbReference type="Gene3D" id="3.90.550.10">
    <property type="entry name" value="Spore Coat Polysaccharide Biosynthesis Protein SpsA, Chain A"/>
    <property type="match status" value="1"/>
</dbReference>
<dbReference type="CDD" id="cd00761">
    <property type="entry name" value="Glyco_tranf_GTA_type"/>
    <property type="match status" value="1"/>
</dbReference>
<dbReference type="GO" id="GO:0016757">
    <property type="term" value="F:glycosyltransferase activity"/>
    <property type="evidence" value="ECO:0007669"/>
    <property type="project" value="UniProtKB-KW"/>
</dbReference>
<organism evidence="2 3">
    <name type="scientific">Kocuria carniphila</name>
    <dbReference type="NCBI Taxonomy" id="262208"/>
    <lineage>
        <taxon>Bacteria</taxon>
        <taxon>Bacillati</taxon>
        <taxon>Actinomycetota</taxon>
        <taxon>Actinomycetes</taxon>
        <taxon>Micrococcales</taxon>
        <taxon>Micrococcaceae</taxon>
        <taxon>Kocuria</taxon>
    </lineage>
</organism>
<protein>
    <submittedName>
        <fullName evidence="2">Glycosyltransferase family A protein</fullName>
        <ecNumber evidence="2">2.4.-.-</ecNumber>
    </submittedName>
</protein>
<keyword evidence="3" id="KW-1185">Reference proteome</keyword>
<dbReference type="EMBL" id="JAYWLU010000006">
    <property type="protein sequence ID" value="MEX3594456.1"/>
    <property type="molecule type" value="Genomic_DNA"/>
</dbReference>
<reference evidence="2 3" key="1">
    <citation type="journal article" date="2024" name="Fungal Genet. Biol.">
        <title>The porcine skin microbiome exhibits broad fungal antagonism.</title>
        <authorList>
            <person name="De La Cruz K.F."/>
            <person name="Townsend E.C."/>
            <person name="Alex Cheong J.Z."/>
            <person name="Salamzade R."/>
            <person name="Liu A."/>
            <person name="Sandstrom S."/>
            <person name="Davila E."/>
            <person name="Huang L."/>
            <person name="Xu K.H."/>
            <person name="Wu S.Y."/>
            <person name="Meudt J.J."/>
            <person name="Shanmuganayagam D."/>
            <person name="Gibson A.L.F."/>
            <person name="Kalan L.R."/>
        </authorList>
    </citation>
    <scope>NUCLEOTIDE SEQUENCE [LARGE SCALE GENOMIC DNA]</scope>
    <source>
        <strain evidence="2 3">LK2625</strain>
    </source>
</reference>
<dbReference type="InterPro" id="IPR050834">
    <property type="entry name" value="Glycosyltransf_2"/>
</dbReference>
<dbReference type="EC" id="2.4.-.-" evidence="2"/>
<dbReference type="PANTHER" id="PTHR43685:SF2">
    <property type="entry name" value="GLYCOSYLTRANSFERASE 2-LIKE DOMAIN-CONTAINING PROTEIN"/>
    <property type="match status" value="1"/>
</dbReference>
<dbReference type="Proteomes" id="UP001558481">
    <property type="component" value="Unassembled WGS sequence"/>
</dbReference>